<keyword evidence="8" id="KW-1185">Reference proteome</keyword>
<evidence type="ECO:0000256" key="3">
    <source>
        <dbReference type="ARBA" id="ARBA00022833"/>
    </source>
</evidence>
<keyword evidence="1 4" id="KW-0479">Metal-binding</keyword>
<sequence length="436" mass="46068">MAPRHPLPQRPSTQPNPNASGGYPNASRGYPNASGGYPNASGGYPNASGGYPNASGGYPSASGGYPWAAASGGYPYPQAHYNPGFNASGGYPGYGAGAYGYGVHNYAAHPYAPSTGPSSASSRGRGGRGGGAGAHGMRQGGDTSMSQPETKRSEEEERWAKGGGSAYIQGTGITLDTPEQIAAWIAERRKKFPTAQRVAERKEEEAAAIARGENPRKRKLDAARAAEEWGRETEVGQHAKGAVRGRGQGRVNAAPRKVSKGDQSSDSSGSESDSDSSSDLSESSEDDEDEGDDEDKAEDEEEKDKGKDKENDIRAPAASNVCRFFARGQCRFGARCKLEHTRPNAAERAEEPKGPPKPRPPRVPRGPPPNAFARPSMLGAILANPIENTLSQLSQTIRFLVANDMLRGVEVRAGQAEEEKREREKIVVVEGEGGGT</sequence>
<feature type="region of interest" description="Disordered" evidence="5">
    <location>
        <begin position="1"/>
        <end position="58"/>
    </location>
</feature>
<comment type="caution">
    <text evidence="7">The sequence shown here is derived from an EMBL/GenBank/DDBJ whole genome shotgun (WGS) entry which is preliminary data.</text>
</comment>
<keyword evidence="2 4" id="KW-0863">Zinc-finger</keyword>
<dbReference type="GO" id="GO:0008270">
    <property type="term" value="F:zinc ion binding"/>
    <property type="evidence" value="ECO:0007669"/>
    <property type="project" value="UniProtKB-KW"/>
</dbReference>
<dbReference type="GO" id="GO:0005634">
    <property type="term" value="C:nucleus"/>
    <property type="evidence" value="ECO:0007669"/>
    <property type="project" value="TreeGrafter"/>
</dbReference>
<evidence type="ECO:0000256" key="4">
    <source>
        <dbReference type="PROSITE-ProRule" id="PRU00723"/>
    </source>
</evidence>
<dbReference type="Pfam" id="PF10453">
    <property type="entry name" value="NUFIP1"/>
    <property type="match status" value="1"/>
</dbReference>
<feature type="region of interest" description="Disordered" evidence="5">
    <location>
        <begin position="107"/>
        <end position="173"/>
    </location>
</feature>
<accession>A0AAD3U014</accession>
<dbReference type="Pfam" id="PF18044">
    <property type="entry name" value="zf-CCCH_4"/>
    <property type="match status" value="1"/>
</dbReference>
<dbReference type="InterPro" id="IPR019496">
    <property type="entry name" value="NUFIP1_cons_dom"/>
</dbReference>
<dbReference type="InterPro" id="IPR000571">
    <property type="entry name" value="Znf_CCCH"/>
</dbReference>
<feature type="compositionally biased region" description="Basic and acidic residues" evidence="5">
    <location>
        <begin position="220"/>
        <end position="237"/>
    </location>
</feature>
<feature type="compositionally biased region" description="Basic and acidic residues" evidence="5">
    <location>
        <begin position="340"/>
        <end position="354"/>
    </location>
</feature>
<dbReference type="GO" id="GO:0000492">
    <property type="term" value="P:box C/D snoRNP assembly"/>
    <property type="evidence" value="ECO:0007669"/>
    <property type="project" value="TreeGrafter"/>
</dbReference>
<protein>
    <recommendedName>
        <fullName evidence="6">C3H1-type domain-containing protein</fullName>
    </recommendedName>
</protein>
<dbReference type="InterPro" id="IPR041367">
    <property type="entry name" value="Znf-CCCH_4"/>
</dbReference>
<evidence type="ECO:0000256" key="2">
    <source>
        <dbReference type="ARBA" id="ARBA00022771"/>
    </source>
</evidence>
<feature type="compositionally biased region" description="Acidic residues" evidence="5">
    <location>
        <begin position="272"/>
        <end position="302"/>
    </location>
</feature>
<dbReference type="Proteomes" id="UP001222932">
    <property type="component" value="Unassembled WGS sequence"/>
</dbReference>
<feature type="compositionally biased region" description="Pro residues" evidence="5">
    <location>
        <begin position="355"/>
        <end position="370"/>
    </location>
</feature>
<feature type="compositionally biased region" description="Basic and acidic residues" evidence="5">
    <location>
        <begin position="149"/>
        <end position="160"/>
    </location>
</feature>
<gene>
    <name evidence="7" type="ORF">CspeluHIS016_0902460</name>
</gene>
<feature type="compositionally biased region" description="Low complexity" evidence="5">
    <location>
        <begin position="261"/>
        <end position="271"/>
    </location>
</feature>
<dbReference type="InterPro" id="IPR039136">
    <property type="entry name" value="NUFIP1-like"/>
</dbReference>
<feature type="region of interest" description="Disordered" evidence="5">
    <location>
        <begin position="340"/>
        <end position="374"/>
    </location>
</feature>
<evidence type="ECO:0000259" key="6">
    <source>
        <dbReference type="PROSITE" id="PS50103"/>
    </source>
</evidence>
<dbReference type="GO" id="GO:0003723">
    <property type="term" value="F:RNA binding"/>
    <property type="evidence" value="ECO:0007669"/>
    <property type="project" value="InterPro"/>
</dbReference>
<dbReference type="EMBL" id="BTCM01000009">
    <property type="protein sequence ID" value="GMK60029.1"/>
    <property type="molecule type" value="Genomic_DNA"/>
</dbReference>
<feature type="compositionally biased region" description="Basic and acidic residues" evidence="5">
    <location>
        <begin position="303"/>
        <end position="313"/>
    </location>
</feature>
<organism evidence="7 8">
    <name type="scientific">Cutaneotrichosporon spelunceum</name>
    <dbReference type="NCBI Taxonomy" id="1672016"/>
    <lineage>
        <taxon>Eukaryota</taxon>
        <taxon>Fungi</taxon>
        <taxon>Dikarya</taxon>
        <taxon>Basidiomycota</taxon>
        <taxon>Agaricomycotina</taxon>
        <taxon>Tremellomycetes</taxon>
        <taxon>Trichosporonales</taxon>
        <taxon>Trichosporonaceae</taxon>
        <taxon>Cutaneotrichosporon</taxon>
    </lineage>
</organism>
<dbReference type="PANTHER" id="PTHR13309">
    <property type="entry name" value="NUCLEAR FRAGILE X MENTAL RETARDATION PROTEIN INTERACTING PROTEIN 1"/>
    <property type="match status" value="1"/>
</dbReference>
<feature type="zinc finger region" description="C3H1-type" evidence="4">
    <location>
        <begin position="316"/>
        <end position="343"/>
    </location>
</feature>
<evidence type="ECO:0000256" key="1">
    <source>
        <dbReference type="ARBA" id="ARBA00022723"/>
    </source>
</evidence>
<name>A0AAD3U014_9TREE</name>
<dbReference type="SMART" id="SM00356">
    <property type="entry name" value="ZnF_C3H1"/>
    <property type="match status" value="1"/>
</dbReference>
<reference evidence="7" key="2">
    <citation type="submission" date="2023-06" db="EMBL/GenBank/DDBJ databases">
        <authorList>
            <person name="Kobayashi Y."/>
            <person name="Kayamori A."/>
            <person name="Aoki K."/>
            <person name="Shiwa Y."/>
            <person name="Fujita N."/>
            <person name="Sugita T."/>
            <person name="Iwasaki W."/>
            <person name="Tanaka N."/>
            <person name="Takashima M."/>
        </authorList>
    </citation>
    <scope>NUCLEOTIDE SEQUENCE</scope>
    <source>
        <strain evidence="7">HIS016</strain>
    </source>
</reference>
<dbReference type="Gene3D" id="4.10.1000.10">
    <property type="entry name" value="Zinc finger, CCCH-type"/>
    <property type="match status" value="1"/>
</dbReference>
<reference evidence="7" key="1">
    <citation type="journal article" date="2023" name="BMC Genomics">
        <title>Chromosome-level genome assemblies of Cutaneotrichosporon spp. (Trichosporonales, Basidiomycota) reveal imbalanced evolution between nucleotide sequences and chromosome synteny.</title>
        <authorList>
            <person name="Kobayashi Y."/>
            <person name="Kayamori A."/>
            <person name="Aoki K."/>
            <person name="Shiwa Y."/>
            <person name="Matsutani M."/>
            <person name="Fujita N."/>
            <person name="Sugita T."/>
            <person name="Iwasaki W."/>
            <person name="Tanaka N."/>
            <person name="Takashima M."/>
        </authorList>
    </citation>
    <scope>NUCLEOTIDE SEQUENCE</scope>
    <source>
        <strain evidence="7">HIS016</strain>
    </source>
</reference>
<dbReference type="PANTHER" id="PTHR13309:SF0">
    <property type="entry name" value="FMR1-INTERACTING PROTEIN NUFIP1"/>
    <property type="match status" value="1"/>
</dbReference>
<evidence type="ECO:0000256" key="5">
    <source>
        <dbReference type="SAM" id="MobiDB-lite"/>
    </source>
</evidence>
<keyword evidence="3 4" id="KW-0862">Zinc</keyword>
<feature type="region of interest" description="Disordered" evidence="5">
    <location>
        <begin position="194"/>
        <end position="318"/>
    </location>
</feature>
<evidence type="ECO:0000313" key="8">
    <source>
        <dbReference type="Proteomes" id="UP001222932"/>
    </source>
</evidence>
<proteinExistence type="predicted"/>
<feature type="domain" description="C3H1-type" evidence="6">
    <location>
        <begin position="316"/>
        <end position="343"/>
    </location>
</feature>
<feature type="compositionally biased region" description="Polar residues" evidence="5">
    <location>
        <begin position="10"/>
        <end position="19"/>
    </location>
</feature>
<dbReference type="AlphaFoldDB" id="A0AAD3U014"/>
<dbReference type="PROSITE" id="PS50103">
    <property type="entry name" value="ZF_C3H1"/>
    <property type="match status" value="1"/>
</dbReference>
<evidence type="ECO:0000313" key="7">
    <source>
        <dbReference type="EMBL" id="GMK60029.1"/>
    </source>
</evidence>